<evidence type="ECO:0000256" key="5">
    <source>
        <dbReference type="ARBA" id="ARBA00022679"/>
    </source>
</evidence>
<comment type="caution">
    <text evidence="11">The sequence shown here is derived from an EMBL/GenBank/DDBJ whole genome shotgun (WGS) entry which is preliminary data.</text>
</comment>
<keyword evidence="7 11" id="KW-0418">Kinase</keyword>
<dbReference type="GO" id="GO:0016301">
    <property type="term" value="F:kinase activity"/>
    <property type="evidence" value="ECO:0007669"/>
    <property type="project" value="UniProtKB-KW"/>
</dbReference>
<keyword evidence="5" id="KW-0808">Transferase</keyword>
<feature type="domain" description="Aspartate/glutamate/uridylate kinase" evidence="10">
    <location>
        <begin position="4"/>
        <end position="241"/>
    </location>
</feature>
<comment type="catalytic activity">
    <reaction evidence="9">
        <text>N-acetyl-L-glutamate + ATP = N-acetyl-L-glutamyl 5-phosphate + ADP</text>
        <dbReference type="Rhea" id="RHEA:14629"/>
        <dbReference type="ChEBI" id="CHEBI:30616"/>
        <dbReference type="ChEBI" id="CHEBI:44337"/>
        <dbReference type="ChEBI" id="CHEBI:57936"/>
        <dbReference type="ChEBI" id="CHEBI:456216"/>
        <dbReference type="EC" id="2.7.2.8"/>
    </reaction>
</comment>
<keyword evidence="12" id="KW-1185">Reference proteome</keyword>
<evidence type="ECO:0000256" key="9">
    <source>
        <dbReference type="ARBA" id="ARBA00048141"/>
    </source>
</evidence>
<accession>A0ABN2HZ53</accession>
<evidence type="ECO:0000259" key="10">
    <source>
        <dbReference type="Pfam" id="PF00696"/>
    </source>
</evidence>
<dbReference type="PANTHER" id="PTHR23342:SF0">
    <property type="entry name" value="N-ACETYLGLUTAMATE SYNTHASE, MITOCHONDRIAL"/>
    <property type="match status" value="1"/>
</dbReference>
<keyword evidence="8" id="KW-0067">ATP-binding</keyword>
<evidence type="ECO:0000256" key="2">
    <source>
        <dbReference type="ARBA" id="ARBA00013065"/>
    </source>
</evidence>
<evidence type="ECO:0000256" key="6">
    <source>
        <dbReference type="ARBA" id="ARBA00022741"/>
    </source>
</evidence>
<gene>
    <name evidence="11" type="primary">argB_1</name>
    <name evidence="11" type="ORF">GCM10009745_47370</name>
</gene>
<keyword evidence="4" id="KW-0028">Amino-acid biosynthesis</keyword>
<evidence type="ECO:0000256" key="4">
    <source>
        <dbReference type="ARBA" id="ARBA00022605"/>
    </source>
</evidence>
<dbReference type="EC" id="2.7.2.8" evidence="2"/>
<evidence type="ECO:0000256" key="1">
    <source>
        <dbReference type="ARBA" id="ARBA00004828"/>
    </source>
</evidence>
<dbReference type="PIRSF" id="PIRSF000728">
    <property type="entry name" value="NAGK"/>
    <property type="match status" value="1"/>
</dbReference>
<proteinExistence type="predicted"/>
<evidence type="ECO:0000256" key="8">
    <source>
        <dbReference type="ARBA" id="ARBA00022840"/>
    </source>
</evidence>
<comment type="pathway">
    <text evidence="1">Amino-acid biosynthesis; L-arginine biosynthesis; N(2)-acetyl-L-ornithine from L-glutamate: step 2/4.</text>
</comment>
<dbReference type="Pfam" id="PF00696">
    <property type="entry name" value="AA_kinase"/>
    <property type="match status" value="1"/>
</dbReference>
<protein>
    <recommendedName>
        <fullName evidence="2">acetylglutamate kinase</fullName>
        <ecNumber evidence="2">2.7.2.8</ecNumber>
    </recommendedName>
</protein>
<name>A0ABN2HZ53_9ACTN</name>
<dbReference type="EMBL" id="BAAANF010000017">
    <property type="protein sequence ID" value="GAA1695970.1"/>
    <property type="molecule type" value="Genomic_DNA"/>
</dbReference>
<keyword evidence="3" id="KW-0055">Arginine biosynthesis</keyword>
<dbReference type="Gene3D" id="3.40.1160.10">
    <property type="entry name" value="Acetylglutamate kinase-like"/>
    <property type="match status" value="1"/>
</dbReference>
<evidence type="ECO:0000256" key="7">
    <source>
        <dbReference type="ARBA" id="ARBA00022777"/>
    </source>
</evidence>
<evidence type="ECO:0000256" key="3">
    <source>
        <dbReference type="ARBA" id="ARBA00022571"/>
    </source>
</evidence>
<keyword evidence="6" id="KW-0547">Nucleotide-binding</keyword>
<dbReference type="InterPro" id="IPR036393">
    <property type="entry name" value="AceGlu_kinase-like_sf"/>
</dbReference>
<evidence type="ECO:0000313" key="11">
    <source>
        <dbReference type="EMBL" id="GAA1695970.1"/>
    </source>
</evidence>
<evidence type="ECO:0000313" key="12">
    <source>
        <dbReference type="Proteomes" id="UP001500280"/>
    </source>
</evidence>
<organism evidence="11 12">
    <name type="scientific">Kribbella yunnanensis</name>
    <dbReference type="NCBI Taxonomy" id="190194"/>
    <lineage>
        <taxon>Bacteria</taxon>
        <taxon>Bacillati</taxon>
        <taxon>Actinomycetota</taxon>
        <taxon>Actinomycetes</taxon>
        <taxon>Propionibacteriales</taxon>
        <taxon>Kribbellaceae</taxon>
        <taxon>Kribbella</taxon>
    </lineage>
</organism>
<sequence>MSPIVVKLGGSCLDDLAGAWWNDLAVHAAEHPVVLVHGWSKPLKQLSSRYSDPSAILRDRYGNQSRWTTTEVIEDIKTVSTVMADDVATRLEYRGITLERKLGSDGLVYAGPGERWWWQGKQLVELENLVGPITKVEPSVLKNLRPGHVYLVTPLASNELGQEVNTDADRAAAAIAGAIGATNLVLVTDVAHLLIDDQPVSRIDADAAAAFRDKGATGGMRKKLRAAGEALAQGVTEVVIGSAPVSDLLAGRTGTVITRAPASELAPGRDGTATQALKEQ</sequence>
<dbReference type="InterPro" id="IPR001048">
    <property type="entry name" value="Asp/Glu/Uridylate_kinase"/>
</dbReference>
<dbReference type="Proteomes" id="UP001500280">
    <property type="component" value="Unassembled WGS sequence"/>
</dbReference>
<dbReference type="InterPro" id="IPR004662">
    <property type="entry name" value="AcgluKinase_fam"/>
</dbReference>
<dbReference type="RefSeq" id="WP_344155905.1">
    <property type="nucleotide sequence ID" value="NZ_BAAANF010000017.1"/>
</dbReference>
<dbReference type="SUPFAM" id="SSF53633">
    <property type="entry name" value="Carbamate kinase-like"/>
    <property type="match status" value="1"/>
</dbReference>
<dbReference type="PANTHER" id="PTHR23342">
    <property type="entry name" value="N-ACETYLGLUTAMATE SYNTHASE"/>
    <property type="match status" value="1"/>
</dbReference>
<reference evidence="11 12" key="1">
    <citation type="journal article" date="2019" name="Int. J. Syst. Evol. Microbiol.">
        <title>The Global Catalogue of Microorganisms (GCM) 10K type strain sequencing project: providing services to taxonomists for standard genome sequencing and annotation.</title>
        <authorList>
            <consortium name="The Broad Institute Genomics Platform"/>
            <consortium name="The Broad Institute Genome Sequencing Center for Infectious Disease"/>
            <person name="Wu L."/>
            <person name="Ma J."/>
        </authorList>
    </citation>
    <scope>NUCLEOTIDE SEQUENCE [LARGE SCALE GENOMIC DNA]</scope>
    <source>
        <strain evidence="11 12">JCM 14307</strain>
    </source>
</reference>